<keyword evidence="3" id="KW-1185">Reference proteome</keyword>
<keyword evidence="2" id="KW-0449">Lipoprotein</keyword>
<dbReference type="Pfam" id="PF09580">
    <property type="entry name" value="Spore_YhcN_YlaJ"/>
    <property type="match status" value="1"/>
</dbReference>
<feature type="signal peptide" evidence="1">
    <location>
        <begin position="1"/>
        <end position="22"/>
    </location>
</feature>
<sequence>MKIMWLLTIVCLMLTGCNGTNNESKDTANKGPTNVSTKTGDQISITDNAVAKNAKEKVLKYDEVTEVIAVHHDLELILAFNIKKMQEFNVKKIEKRVKKELEKEFPNELITVSHDKKIMMELSKLKKEQEKLSPMEIKKRMSKIKKLSQEKT</sequence>
<evidence type="ECO:0000256" key="1">
    <source>
        <dbReference type="SAM" id="SignalP"/>
    </source>
</evidence>
<dbReference type="PROSITE" id="PS51257">
    <property type="entry name" value="PROKAR_LIPOPROTEIN"/>
    <property type="match status" value="1"/>
</dbReference>
<organism evidence="2 3">
    <name type="scientific">Bacillus salitolerans</name>
    <dbReference type="NCBI Taxonomy" id="1437434"/>
    <lineage>
        <taxon>Bacteria</taxon>
        <taxon>Bacillati</taxon>
        <taxon>Bacillota</taxon>
        <taxon>Bacilli</taxon>
        <taxon>Bacillales</taxon>
        <taxon>Bacillaceae</taxon>
        <taxon>Bacillus</taxon>
    </lineage>
</organism>
<reference evidence="3" key="1">
    <citation type="journal article" date="2019" name="Int. J. Syst. Evol. Microbiol.">
        <title>The Global Catalogue of Microorganisms (GCM) 10K type strain sequencing project: providing services to taxonomists for standard genome sequencing and annotation.</title>
        <authorList>
            <consortium name="The Broad Institute Genomics Platform"/>
            <consortium name="The Broad Institute Genome Sequencing Center for Infectious Disease"/>
            <person name="Wu L."/>
            <person name="Ma J."/>
        </authorList>
    </citation>
    <scope>NUCLEOTIDE SEQUENCE [LARGE SCALE GENOMIC DNA]</scope>
    <source>
        <strain evidence="3">CCUG 49339</strain>
    </source>
</reference>
<dbReference type="InterPro" id="IPR019076">
    <property type="entry name" value="Spore_lipoprot_YhcN/YlaJ-like"/>
</dbReference>
<evidence type="ECO:0000313" key="3">
    <source>
        <dbReference type="Proteomes" id="UP001597214"/>
    </source>
</evidence>
<feature type="chain" id="PRO_5047226894" evidence="1">
    <location>
        <begin position="23"/>
        <end position="152"/>
    </location>
</feature>
<dbReference type="RefSeq" id="WP_377926453.1">
    <property type="nucleotide sequence ID" value="NZ_JBHUEM010000003.1"/>
</dbReference>
<dbReference type="EMBL" id="JBHUEM010000003">
    <property type="protein sequence ID" value="MFD1735355.1"/>
    <property type="molecule type" value="Genomic_DNA"/>
</dbReference>
<name>A0ABW4LMS0_9BACI</name>
<gene>
    <name evidence="2" type="ORF">ACFSCX_02140</name>
</gene>
<comment type="caution">
    <text evidence="2">The sequence shown here is derived from an EMBL/GenBank/DDBJ whole genome shotgun (WGS) entry which is preliminary data.</text>
</comment>
<keyword evidence="1" id="KW-0732">Signal</keyword>
<proteinExistence type="predicted"/>
<dbReference type="Proteomes" id="UP001597214">
    <property type="component" value="Unassembled WGS sequence"/>
</dbReference>
<protein>
    <submittedName>
        <fullName evidence="2">YhcN/YlaJ family sporulation lipoprotein</fullName>
    </submittedName>
</protein>
<evidence type="ECO:0000313" key="2">
    <source>
        <dbReference type="EMBL" id="MFD1735355.1"/>
    </source>
</evidence>
<accession>A0ABW4LMS0</accession>